<dbReference type="InterPro" id="IPR029014">
    <property type="entry name" value="NiFe-Hase_large"/>
</dbReference>
<evidence type="ECO:0000256" key="5">
    <source>
        <dbReference type="ARBA" id="ARBA00023027"/>
    </source>
</evidence>
<gene>
    <name evidence="6 9" type="primary">nuoD</name>
    <name evidence="9" type="ORF">JS278_00888</name>
</gene>
<keyword evidence="2 6" id="KW-0813">Transport</keyword>
<comment type="function">
    <text evidence="6">NDH-1 shuttles electrons from NADH, via FMN and iron-sulfur (Fe-S) centers, to quinones in the respiratory chain. The immediate electron acceptor for the enzyme in this species is believed to be a menaquinone. Couples the redox reaction to proton translocation (for every two electrons transferred, four hydrogen ions are translocated across the cytoplasmic membrane), and thus conserves the redox energy in a proton gradient.</text>
</comment>
<evidence type="ECO:0000256" key="4">
    <source>
        <dbReference type="ARBA" id="ARBA00022967"/>
    </source>
</evidence>
<dbReference type="EC" id="7.1.1.-" evidence="6"/>
<keyword evidence="3 6" id="KW-0874">Quinone</keyword>
<dbReference type="SUPFAM" id="SSF56762">
    <property type="entry name" value="HydB/Nqo4-like"/>
    <property type="match status" value="1"/>
</dbReference>
<accession>A0A344US27</accession>
<dbReference type="AlphaFoldDB" id="A0A344US27"/>
<dbReference type="EMBL" id="CP025198">
    <property type="protein sequence ID" value="AXE38075.1"/>
    <property type="molecule type" value="Genomic_DNA"/>
</dbReference>
<dbReference type="NCBIfam" id="TIGR01962">
    <property type="entry name" value="NuoD"/>
    <property type="match status" value="1"/>
</dbReference>
<comment type="subcellular location">
    <subcellularLocation>
        <location evidence="6">Cell membrane</location>
        <topology evidence="6">Peripheral membrane protein</topology>
        <orientation evidence="6">Cytoplasmic side</orientation>
    </subcellularLocation>
</comment>
<keyword evidence="6" id="KW-0472">Membrane</keyword>
<keyword evidence="4 6" id="KW-1278">Translocase</keyword>
<keyword evidence="6" id="KW-1003">Cell membrane</keyword>
<dbReference type="Proteomes" id="UP000251995">
    <property type="component" value="Chromosome"/>
</dbReference>
<dbReference type="InterPro" id="IPR014029">
    <property type="entry name" value="NADH_UbQ_OxRdtase_49kDa_CS"/>
</dbReference>
<comment type="catalytic activity">
    <reaction evidence="6">
        <text>a quinone + NADH + 5 H(+)(in) = a quinol + NAD(+) + 4 H(+)(out)</text>
        <dbReference type="Rhea" id="RHEA:57888"/>
        <dbReference type="ChEBI" id="CHEBI:15378"/>
        <dbReference type="ChEBI" id="CHEBI:24646"/>
        <dbReference type="ChEBI" id="CHEBI:57540"/>
        <dbReference type="ChEBI" id="CHEBI:57945"/>
        <dbReference type="ChEBI" id="CHEBI:132124"/>
    </reaction>
</comment>
<dbReference type="RefSeq" id="WP_114044149.1">
    <property type="nucleotide sequence ID" value="NZ_CP025198.1"/>
</dbReference>
<proteinExistence type="inferred from homology"/>
<reference evidence="9 10" key="1">
    <citation type="submission" date="2017-12" db="EMBL/GenBank/DDBJ databases">
        <title>The whole genome sequence of the Acidipropionibacterium virtanenii sp. nov. type strain JS278.</title>
        <authorList>
            <person name="Laine P."/>
            <person name="Deptula P."/>
            <person name="Varmanen P."/>
            <person name="Auvinen P."/>
        </authorList>
    </citation>
    <scope>NUCLEOTIDE SEQUENCE [LARGE SCALE GENOMIC DNA]</scope>
    <source>
        <strain evidence="9 10">JS278</strain>
    </source>
</reference>
<dbReference type="GO" id="GO:0050136">
    <property type="term" value="F:NADH dehydrogenase (quinone) (non-electrogenic) activity"/>
    <property type="evidence" value="ECO:0007669"/>
    <property type="project" value="UniProtKB-UniRule"/>
</dbReference>
<organism evidence="9 10">
    <name type="scientific">Acidipropionibacterium virtanenii</name>
    <dbReference type="NCBI Taxonomy" id="2057246"/>
    <lineage>
        <taxon>Bacteria</taxon>
        <taxon>Bacillati</taxon>
        <taxon>Actinomycetota</taxon>
        <taxon>Actinomycetes</taxon>
        <taxon>Propionibacteriales</taxon>
        <taxon>Propionibacteriaceae</taxon>
        <taxon>Acidipropionibacterium</taxon>
    </lineage>
</organism>
<evidence type="ECO:0000256" key="2">
    <source>
        <dbReference type="ARBA" id="ARBA00022448"/>
    </source>
</evidence>
<evidence type="ECO:0000256" key="1">
    <source>
        <dbReference type="ARBA" id="ARBA00005769"/>
    </source>
</evidence>
<evidence type="ECO:0000313" key="9">
    <source>
        <dbReference type="EMBL" id="AXE38075.1"/>
    </source>
</evidence>
<comment type="similarity">
    <text evidence="1 6 7">Belongs to the complex I 49 kDa subunit family.</text>
</comment>
<dbReference type="PANTHER" id="PTHR11993">
    <property type="entry name" value="NADH-UBIQUINONE OXIDOREDUCTASE 49 KDA SUBUNIT"/>
    <property type="match status" value="1"/>
</dbReference>
<keyword evidence="9" id="KW-0560">Oxidoreductase</keyword>
<evidence type="ECO:0000259" key="8">
    <source>
        <dbReference type="Pfam" id="PF00346"/>
    </source>
</evidence>
<evidence type="ECO:0000313" key="10">
    <source>
        <dbReference type="Proteomes" id="UP000251995"/>
    </source>
</evidence>
<dbReference type="GO" id="GO:0005886">
    <property type="term" value="C:plasma membrane"/>
    <property type="evidence" value="ECO:0007669"/>
    <property type="project" value="UniProtKB-SubCell"/>
</dbReference>
<dbReference type="OrthoDB" id="9801496at2"/>
<keyword evidence="5 6" id="KW-0520">NAD</keyword>
<dbReference type="InterPro" id="IPR022885">
    <property type="entry name" value="NDH1_su_D/H"/>
</dbReference>
<dbReference type="KEGG" id="acij:JS278_00888"/>
<dbReference type="NCBIfam" id="NF004739">
    <property type="entry name" value="PRK06075.1"/>
    <property type="match status" value="1"/>
</dbReference>
<sequence length="442" mass="48713">MTEHSTIDTGAGRREYLAQGGDWDEIVSENAERGDETVVINFGPSHPSTHGVMRLIMELDGETVTKVRPGIGFLHTGIEKNMEYRTWTQGVTFMTRCNYVANFFNEAVYCLAVEKLLGITDQIPERASILRVMIMEINRISSHLVAIGTGGLELGASSVAEVGLREREICLEFNQAVTGLRMNNAWIRPGGTATDLPENGLDMLRDLIKRMEDNVPEIDQFFTANPIFRSRTKGVGYMDLAGCMALGATGPVLRSTGLPWDIRRKEPYCGYETYDFDVQTADSCDAYGRYKVRLGELFESIKILKQCLKRLKDTQGQPHMVADKKIAWPAELAIGPDGQGNSHEHIKHIMGESMEALIHHFKIVTEGFAVPAGQVYQTVEGTGGELGCHLVSDGGVRPYRSHLRDPGFIHVQSIPAMTEGAMLSDVVVVLASLDPVLGGVDR</sequence>
<protein>
    <recommendedName>
        <fullName evidence="6">NADH-quinone oxidoreductase subunit D</fullName>
        <ecNumber evidence="6">7.1.1.-</ecNumber>
    </recommendedName>
    <alternativeName>
        <fullName evidence="6">NADH dehydrogenase I subunit D</fullName>
    </alternativeName>
    <alternativeName>
        <fullName evidence="6">NDH-1 subunit D</fullName>
    </alternativeName>
</protein>
<evidence type="ECO:0000256" key="7">
    <source>
        <dbReference type="RuleBase" id="RU003685"/>
    </source>
</evidence>
<name>A0A344US27_9ACTN</name>
<dbReference type="GO" id="GO:0051287">
    <property type="term" value="F:NAD binding"/>
    <property type="evidence" value="ECO:0007669"/>
    <property type="project" value="InterPro"/>
</dbReference>
<dbReference type="GO" id="GO:0048038">
    <property type="term" value="F:quinone binding"/>
    <property type="evidence" value="ECO:0007669"/>
    <property type="project" value="UniProtKB-KW"/>
</dbReference>
<comment type="subunit">
    <text evidence="6">NDH-1 is composed of 14 different subunits. Subunits NuoB, C, D, E, F, and G constitute the peripheral sector of the complex.</text>
</comment>
<evidence type="ECO:0000256" key="6">
    <source>
        <dbReference type="HAMAP-Rule" id="MF_01358"/>
    </source>
</evidence>
<dbReference type="PANTHER" id="PTHR11993:SF10">
    <property type="entry name" value="NADH DEHYDROGENASE [UBIQUINONE] IRON-SULFUR PROTEIN 2, MITOCHONDRIAL"/>
    <property type="match status" value="1"/>
</dbReference>
<dbReference type="Gene3D" id="1.10.645.10">
    <property type="entry name" value="Cytochrome-c3 Hydrogenase, chain B"/>
    <property type="match status" value="1"/>
</dbReference>
<evidence type="ECO:0000256" key="3">
    <source>
        <dbReference type="ARBA" id="ARBA00022719"/>
    </source>
</evidence>
<dbReference type="HAMAP" id="MF_01358">
    <property type="entry name" value="NDH1_NuoD"/>
    <property type="match status" value="1"/>
</dbReference>
<feature type="domain" description="NADH-quinone oxidoreductase subunit D" evidence="8">
    <location>
        <begin position="154"/>
        <end position="442"/>
    </location>
</feature>
<dbReference type="Pfam" id="PF00346">
    <property type="entry name" value="Complex1_49kDa"/>
    <property type="match status" value="1"/>
</dbReference>
<dbReference type="PROSITE" id="PS00535">
    <property type="entry name" value="COMPLEX1_49K"/>
    <property type="match status" value="1"/>
</dbReference>
<dbReference type="InterPro" id="IPR001135">
    <property type="entry name" value="NADH_Q_OxRdtase_suD"/>
</dbReference>
<keyword evidence="10" id="KW-1185">Reference proteome</keyword>